<protein>
    <submittedName>
        <fullName evidence="2">Nucleoside-diphosphate-sugar epimerase</fullName>
    </submittedName>
</protein>
<evidence type="ECO:0000313" key="2">
    <source>
        <dbReference type="EMBL" id="RZU99612.1"/>
    </source>
</evidence>
<dbReference type="Gene3D" id="3.40.50.720">
    <property type="entry name" value="NAD(P)-binding Rossmann-like Domain"/>
    <property type="match status" value="1"/>
</dbReference>
<gene>
    <name evidence="2" type="ORF">EV698_1906</name>
</gene>
<name>A0A4Q8D2P4_9GAMM</name>
<dbReference type="InterPro" id="IPR001509">
    <property type="entry name" value="Epimerase_deHydtase"/>
</dbReference>
<dbReference type="PANTHER" id="PTHR43245">
    <property type="entry name" value="BIFUNCTIONAL POLYMYXIN RESISTANCE PROTEIN ARNA"/>
    <property type="match status" value="1"/>
</dbReference>
<sequence>MHFCVTGASGFVGKAVVQKLVSRGDYVTAIARTRQHRASHGDRVEWVQCDLCESTPPRESLGTVDAIIHLAGRAHVLNERGSDTVPVFQRANAEATERLAALAARVGIQRFVFASSIGVHGSSLADGAPVSESSVIDPLEPYAVSKWEAEQRLRRVEDDTNLEVAVVRPALVVGPAAPGNLNRLARLVRRGLPVPVPRVDNARSFVELDHLVDLLIRCAERPEAAGETFAAAECDWPSTREVIEWIGEGAGRHMRCIRLPNSFLRGAARLVGQGRLYDKLYGDLRVDAAHARQRLGWQTPRPLADAFRDVGWAFRNSTG</sequence>
<reference evidence="2 3" key="1">
    <citation type="submission" date="2019-02" db="EMBL/GenBank/DDBJ databases">
        <title>Genomic Encyclopedia of Type Strains, Phase IV (KMG-IV): sequencing the most valuable type-strain genomes for metagenomic binning, comparative biology and taxonomic classification.</title>
        <authorList>
            <person name="Goeker M."/>
        </authorList>
    </citation>
    <scope>NUCLEOTIDE SEQUENCE [LARGE SCALE GENOMIC DNA]</scope>
    <source>
        <strain evidence="2 3">DSM 21056</strain>
    </source>
</reference>
<feature type="domain" description="NAD-dependent epimerase/dehydratase" evidence="1">
    <location>
        <begin position="4"/>
        <end position="228"/>
    </location>
</feature>
<dbReference type="PANTHER" id="PTHR43245:SF58">
    <property type="entry name" value="BLL5923 PROTEIN"/>
    <property type="match status" value="1"/>
</dbReference>
<dbReference type="InterPro" id="IPR050177">
    <property type="entry name" value="Lipid_A_modif_metabolic_enz"/>
</dbReference>
<dbReference type="SUPFAM" id="SSF51735">
    <property type="entry name" value="NAD(P)-binding Rossmann-fold domains"/>
    <property type="match status" value="1"/>
</dbReference>
<dbReference type="Proteomes" id="UP000292298">
    <property type="component" value="Unassembled WGS sequence"/>
</dbReference>
<dbReference type="RefSeq" id="WP_338062131.1">
    <property type="nucleotide sequence ID" value="NZ_VMKO01000001.1"/>
</dbReference>
<evidence type="ECO:0000313" key="3">
    <source>
        <dbReference type="Proteomes" id="UP000292298"/>
    </source>
</evidence>
<proteinExistence type="predicted"/>
<dbReference type="InterPro" id="IPR036291">
    <property type="entry name" value="NAD(P)-bd_dom_sf"/>
</dbReference>
<evidence type="ECO:0000259" key="1">
    <source>
        <dbReference type="Pfam" id="PF01370"/>
    </source>
</evidence>
<keyword evidence="3" id="KW-1185">Reference proteome</keyword>
<accession>A0A4Q8D2P4</accession>
<dbReference type="EMBL" id="SHLI01000001">
    <property type="protein sequence ID" value="RZU99612.1"/>
    <property type="molecule type" value="Genomic_DNA"/>
</dbReference>
<organism evidence="2 3">
    <name type="scientific">Spiribacter vilamensis</name>
    <dbReference type="NCBI Taxonomy" id="531306"/>
    <lineage>
        <taxon>Bacteria</taxon>
        <taxon>Pseudomonadati</taxon>
        <taxon>Pseudomonadota</taxon>
        <taxon>Gammaproteobacteria</taxon>
        <taxon>Chromatiales</taxon>
        <taxon>Ectothiorhodospiraceae</taxon>
        <taxon>Spiribacter</taxon>
    </lineage>
</organism>
<comment type="caution">
    <text evidence="2">The sequence shown here is derived from an EMBL/GenBank/DDBJ whole genome shotgun (WGS) entry which is preliminary data.</text>
</comment>
<dbReference type="Pfam" id="PF01370">
    <property type="entry name" value="Epimerase"/>
    <property type="match status" value="1"/>
</dbReference>
<dbReference type="AlphaFoldDB" id="A0A4Q8D2P4"/>